<dbReference type="Gene3D" id="3.20.20.300">
    <property type="entry name" value="Glycoside hydrolase, family 3, N-terminal domain"/>
    <property type="match status" value="1"/>
</dbReference>
<evidence type="ECO:0000259" key="8">
    <source>
        <dbReference type="Pfam" id="PF00933"/>
    </source>
</evidence>
<keyword evidence="4 7" id="KW-0732">Signal</keyword>
<dbReference type="RefSeq" id="WP_074713881.1">
    <property type="nucleotide sequence ID" value="NZ_FNWV01000001.1"/>
</dbReference>
<sequence>MKKALALLLPLTLLISTVSCAEKNKSSEKSETETTKAVTSAAETTTMTEVNFDGPKYQTYATMTPEEIVATLTLEQKASQMVQPAVYNITEDDMKASDYGSILSTVGCIDFEAWAETVDGFQQAAIDSEAGIPYIYGQDDVHGVNYCKDAVYFPHNIGQGAANDEELAYQVGLITADEAKLCHMMWNFSPCVAQSVDPRWGRTYESYGSDLETITKLSTAYTKGLIDGGLVACAKHFFADGNVLYGTGEAGAPLKRIDRGDAQLTDAEVEELLKVYQAQIDAGVQTIMISHSSLNGVKMHENKEYIMKLKDEMGFEGFIVSDWGSIEHTSGATYKDQVINGVNAGIDMLMETDRYDEAKQIIIDAVGSGDVTEERVNDAVTRIIKVKKDAGLFDDPLLKNIKTEKIATGSLEYRKVAEKLVEESLVLLKNENNVLPLKKGTKVYITGPAANSCQAQCGGWTMDWNGSNKKDVPGVTTIQEAFERYAKDYGIEVITDKEQADKADVVLLCLGEQNYAEWNGDTEDMSLFGTLGLKGNSEARAEAKELGKPTVTCIVAGRNVLINKRLYDDWDSVVMCYLPGSEGKGVSDVLCGCADFTGKLPSPWYSSLDQIRTDKCWLERGYGLSYGDGFKPQTEPETILDPPTEVEPDPALKGTNYKAGLFKDGVYVNEYANIKLNVPGELNYFPNDTDPEEKEAYIAELTDEEEIRRERAQILETSFGNAKESVMVFFVNTKIGFPDSADVTAEDVMDYCKEWIDGQITNDGGNADWKERKKVKLGSEEFSRDVVYYWDGKAFDCFYMRKLDDDLVCWIYVTTSEQGRTPEYYESLFEDIK</sequence>
<dbReference type="GO" id="GO:0009251">
    <property type="term" value="P:glucan catabolic process"/>
    <property type="evidence" value="ECO:0007669"/>
    <property type="project" value="TreeGrafter"/>
</dbReference>
<dbReference type="EMBL" id="FNWV01000001">
    <property type="protein sequence ID" value="SEH36564.1"/>
    <property type="molecule type" value="Genomic_DNA"/>
</dbReference>
<dbReference type="GO" id="GO:0008422">
    <property type="term" value="F:beta-glucosidase activity"/>
    <property type="evidence" value="ECO:0007669"/>
    <property type="project" value="UniProtKB-EC"/>
</dbReference>
<dbReference type="PROSITE" id="PS51257">
    <property type="entry name" value="PROKAR_LIPOPROTEIN"/>
    <property type="match status" value="1"/>
</dbReference>
<gene>
    <name evidence="10" type="ORF">SAMN02910265_00011</name>
</gene>
<evidence type="ECO:0000256" key="4">
    <source>
        <dbReference type="ARBA" id="ARBA00022729"/>
    </source>
</evidence>
<evidence type="ECO:0000256" key="7">
    <source>
        <dbReference type="SAM" id="SignalP"/>
    </source>
</evidence>
<dbReference type="OrthoDB" id="98455at2"/>
<accession>A0A1H6HQW4</accession>
<dbReference type="SUPFAM" id="SSF51445">
    <property type="entry name" value="(Trans)glycosidases"/>
    <property type="match status" value="1"/>
</dbReference>
<dbReference type="InterPro" id="IPR036962">
    <property type="entry name" value="Glyco_hydro_3_N_sf"/>
</dbReference>
<reference evidence="10 11" key="1">
    <citation type="submission" date="2016-10" db="EMBL/GenBank/DDBJ databases">
        <authorList>
            <person name="de Groot N.N."/>
        </authorList>
    </citation>
    <scope>NUCLEOTIDE SEQUENCE [LARGE SCALE GENOMIC DNA]</scope>
    <source>
        <strain evidence="10 11">YAD2003</strain>
    </source>
</reference>
<evidence type="ECO:0000256" key="5">
    <source>
        <dbReference type="ARBA" id="ARBA00022801"/>
    </source>
</evidence>
<evidence type="ECO:0000256" key="2">
    <source>
        <dbReference type="ARBA" id="ARBA00005336"/>
    </source>
</evidence>
<evidence type="ECO:0000259" key="9">
    <source>
        <dbReference type="Pfam" id="PF01915"/>
    </source>
</evidence>
<name>A0A1H6HQW4_RUMFL</name>
<feature type="signal peptide" evidence="7">
    <location>
        <begin position="1"/>
        <end position="21"/>
    </location>
</feature>
<keyword evidence="5" id="KW-0378">Hydrolase</keyword>
<evidence type="ECO:0000256" key="3">
    <source>
        <dbReference type="ARBA" id="ARBA00012744"/>
    </source>
</evidence>
<dbReference type="InterPro" id="IPR002772">
    <property type="entry name" value="Glyco_hydro_3_C"/>
</dbReference>
<dbReference type="InterPro" id="IPR017853">
    <property type="entry name" value="GH"/>
</dbReference>
<feature type="domain" description="Glycoside hydrolase family 3 N-terminal" evidence="8">
    <location>
        <begin position="73"/>
        <end position="386"/>
    </location>
</feature>
<dbReference type="InterPro" id="IPR001764">
    <property type="entry name" value="Glyco_hydro_3_N"/>
</dbReference>
<comment type="catalytic activity">
    <reaction evidence="1">
        <text>Hydrolysis of terminal, non-reducing beta-D-glucosyl residues with release of beta-D-glucose.</text>
        <dbReference type="EC" id="3.2.1.21"/>
    </reaction>
</comment>
<evidence type="ECO:0000256" key="1">
    <source>
        <dbReference type="ARBA" id="ARBA00000448"/>
    </source>
</evidence>
<dbReference type="Pfam" id="PF01915">
    <property type="entry name" value="Glyco_hydro_3_C"/>
    <property type="match status" value="1"/>
</dbReference>
<dbReference type="Proteomes" id="UP000183190">
    <property type="component" value="Unassembled WGS sequence"/>
</dbReference>
<dbReference type="PANTHER" id="PTHR30620:SF16">
    <property type="entry name" value="LYSOSOMAL BETA GLUCOSIDASE"/>
    <property type="match status" value="1"/>
</dbReference>
<dbReference type="PRINTS" id="PR00133">
    <property type="entry name" value="GLHYDRLASE3"/>
</dbReference>
<proteinExistence type="inferred from homology"/>
<evidence type="ECO:0000313" key="11">
    <source>
        <dbReference type="Proteomes" id="UP000183190"/>
    </source>
</evidence>
<organism evidence="10 11">
    <name type="scientific">Ruminococcus flavefaciens</name>
    <dbReference type="NCBI Taxonomy" id="1265"/>
    <lineage>
        <taxon>Bacteria</taxon>
        <taxon>Bacillati</taxon>
        <taxon>Bacillota</taxon>
        <taxon>Clostridia</taxon>
        <taxon>Eubacteriales</taxon>
        <taxon>Oscillospiraceae</taxon>
        <taxon>Ruminococcus</taxon>
    </lineage>
</organism>
<feature type="domain" description="Glycoside hydrolase family 3 C-terminal" evidence="9">
    <location>
        <begin position="425"/>
        <end position="626"/>
    </location>
</feature>
<dbReference type="Gene3D" id="3.40.50.1700">
    <property type="entry name" value="Glycoside hydrolase family 3 C-terminal domain"/>
    <property type="match status" value="1"/>
</dbReference>
<dbReference type="EC" id="3.2.1.21" evidence="3"/>
<comment type="similarity">
    <text evidence="2">Belongs to the glycosyl hydrolase 3 family.</text>
</comment>
<feature type="chain" id="PRO_5010318315" description="beta-glucosidase" evidence="7">
    <location>
        <begin position="22"/>
        <end position="833"/>
    </location>
</feature>
<dbReference type="SUPFAM" id="SSF52279">
    <property type="entry name" value="Beta-D-glucan exohydrolase, C-terminal domain"/>
    <property type="match status" value="1"/>
</dbReference>
<protein>
    <recommendedName>
        <fullName evidence="3">beta-glucosidase</fullName>
        <ecNumber evidence="3">3.2.1.21</ecNumber>
    </recommendedName>
</protein>
<evidence type="ECO:0000313" key="10">
    <source>
        <dbReference type="EMBL" id="SEH36564.1"/>
    </source>
</evidence>
<dbReference type="AlphaFoldDB" id="A0A1H6HQW4"/>
<evidence type="ECO:0000256" key="6">
    <source>
        <dbReference type="ARBA" id="ARBA00023295"/>
    </source>
</evidence>
<keyword evidence="6" id="KW-0326">Glycosidase</keyword>
<dbReference type="InterPro" id="IPR051915">
    <property type="entry name" value="Cellulose_Degrad_GH3"/>
</dbReference>
<dbReference type="InterPro" id="IPR036881">
    <property type="entry name" value="Glyco_hydro_3_C_sf"/>
</dbReference>
<dbReference type="Pfam" id="PF00933">
    <property type="entry name" value="Glyco_hydro_3"/>
    <property type="match status" value="1"/>
</dbReference>
<dbReference type="PANTHER" id="PTHR30620">
    <property type="entry name" value="PERIPLASMIC BETA-GLUCOSIDASE-RELATED"/>
    <property type="match status" value="1"/>
</dbReference>